<feature type="transmembrane region" description="Helical" evidence="1">
    <location>
        <begin position="36"/>
        <end position="57"/>
    </location>
</feature>
<name>A0A0A9DUN9_ARUDO</name>
<protein>
    <submittedName>
        <fullName evidence="2">Uncharacterized protein</fullName>
    </submittedName>
</protein>
<accession>A0A0A9DUN9</accession>
<dbReference type="AlphaFoldDB" id="A0A0A9DUN9"/>
<sequence>MWRLCFHPAAASAWVRSCGLQVLLWVPAPQFLCVRLTVSAFLFLPVALCFHFLYCLIHEFTISIPVRWLCMLLW</sequence>
<reference evidence="2" key="1">
    <citation type="submission" date="2014-09" db="EMBL/GenBank/DDBJ databases">
        <authorList>
            <person name="Magalhaes I.L.F."/>
            <person name="Oliveira U."/>
            <person name="Santos F.R."/>
            <person name="Vidigal T.H.D.A."/>
            <person name="Brescovit A.D."/>
            <person name="Santos A.J."/>
        </authorList>
    </citation>
    <scope>NUCLEOTIDE SEQUENCE</scope>
    <source>
        <tissue evidence="2">Shoot tissue taken approximately 20 cm above the soil surface</tissue>
    </source>
</reference>
<keyword evidence="1" id="KW-0812">Transmembrane</keyword>
<evidence type="ECO:0000256" key="1">
    <source>
        <dbReference type="SAM" id="Phobius"/>
    </source>
</evidence>
<dbReference type="EMBL" id="GBRH01210418">
    <property type="protein sequence ID" value="JAD87477.1"/>
    <property type="molecule type" value="Transcribed_RNA"/>
</dbReference>
<keyword evidence="1" id="KW-0472">Membrane</keyword>
<evidence type="ECO:0000313" key="2">
    <source>
        <dbReference type="EMBL" id="JAD87477.1"/>
    </source>
</evidence>
<reference evidence="2" key="2">
    <citation type="journal article" date="2015" name="Data Brief">
        <title>Shoot transcriptome of the giant reed, Arundo donax.</title>
        <authorList>
            <person name="Barrero R.A."/>
            <person name="Guerrero F.D."/>
            <person name="Moolhuijzen P."/>
            <person name="Goolsby J.A."/>
            <person name="Tidwell J."/>
            <person name="Bellgard S.E."/>
            <person name="Bellgard M.I."/>
        </authorList>
    </citation>
    <scope>NUCLEOTIDE SEQUENCE</scope>
    <source>
        <tissue evidence="2">Shoot tissue taken approximately 20 cm above the soil surface</tissue>
    </source>
</reference>
<proteinExistence type="predicted"/>
<organism evidence="2">
    <name type="scientific">Arundo donax</name>
    <name type="common">Giant reed</name>
    <name type="synonym">Donax arundinaceus</name>
    <dbReference type="NCBI Taxonomy" id="35708"/>
    <lineage>
        <taxon>Eukaryota</taxon>
        <taxon>Viridiplantae</taxon>
        <taxon>Streptophyta</taxon>
        <taxon>Embryophyta</taxon>
        <taxon>Tracheophyta</taxon>
        <taxon>Spermatophyta</taxon>
        <taxon>Magnoliopsida</taxon>
        <taxon>Liliopsida</taxon>
        <taxon>Poales</taxon>
        <taxon>Poaceae</taxon>
        <taxon>PACMAD clade</taxon>
        <taxon>Arundinoideae</taxon>
        <taxon>Arundineae</taxon>
        <taxon>Arundo</taxon>
    </lineage>
</organism>
<keyword evidence="1" id="KW-1133">Transmembrane helix</keyword>